<name>M1D8Y4_SOLTU</name>
<dbReference type="Gramene" id="PGSC0003DMT400085192">
    <property type="protein sequence ID" value="PGSC0003DMT400085192"/>
    <property type="gene ID" value="PGSC0003DMG400034763"/>
</dbReference>
<proteinExistence type="predicted"/>
<dbReference type="AlphaFoldDB" id="M1D8Y4"/>
<dbReference type="PaxDb" id="4113-PGSC0003DMT400085192"/>
<evidence type="ECO:0000313" key="1">
    <source>
        <dbReference type="EnsemblPlants" id="PGSC0003DMT400085192"/>
    </source>
</evidence>
<accession>M1D8Y4</accession>
<sequence length="96" mass="10459">MVKLMPWLEIGEKDDEETVKDLDVGAEKSGVQNQNLVRQNSGQRQGKAMLDDYSSGNQVLSLIPQTVLVEIGSKAYTSSSASYNTVSLFSLGGIEY</sequence>
<keyword evidence="2" id="KW-1185">Reference proteome</keyword>
<dbReference type="HOGENOM" id="CLU_2363715_0_0_1"/>
<reference evidence="1" key="2">
    <citation type="submission" date="2015-06" db="UniProtKB">
        <authorList>
            <consortium name="EnsemblPlants"/>
        </authorList>
    </citation>
    <scope>IDENTIFICATION</scope>
    <source>
        <strain evidence="1">DM1-3 516 R44</strain>
    </source>
</reference>
<reference evidence="2" key="1">
    <citation type="journal article" date="2011" name="Nature">
        <title>Genome sequence and analysis of the tuber crop potato.</title>
        <authorList>
            <consortium name="The Potato Genome Sequencing Consortium"/>
        </authorList>
    </citation>
    <scope>NUCLEOTIDE SEQUENCE [LARGE SCALE GENOMIC DNA]</scope>
    <source>
        <strain evidence="2">cv. DM1-3 516 R44</strain>
    </source>
</reference>
<organism evidence="1 2">
    <name type="scientific">Solanum tuberosum</name>
    <name type="common">Potato</name>
    <dbReference type="NCBI Taxonomy" id="4113"/>
    <lineage>
        <taxon>Eukaryota</taxon>
        <taxon>Viridiplantae</taxon>
        <taxon>Streptophyta</taxon>
        <taxon>Embryophyta</taxon>
        <taxon>Tracheophyta</taxon>
        <taxon>Spermatophyta</taxon>
        <taxon>Magnoliopsida</taxon>
        <taxon>eudicotyledons</taxon>
        <taxon>Gunneridae</taxon>
        <taxon>Pentapetalae</taxon>
        <taxon>asterids</taxon>
        <taxon>lamiids</taxon>
        <taxon>Solanales</taxon>
        <taxon>Solanaceae</taxon>
        <taxon>Solanoideae</taxon>
        <taxon>Solaneae</taxon>
        <taxon>Solanum</taxon>
    </lineage>
</organism>
<protein>
    <submittedName>
        <fullName evidence="1">Uncharacterized protein</fullName>
    </submittedName>
</protein>
<dbReference type="EnsemblPlants" id="PGSC0003DMT400085192">
    <property type="protein sequence ID" value="PGSC0003DMT400085192"/>
    <property type="gene ID" value="PGSC0003DMG400034763"/>
</dbReference>
<dbReference type="InParanoid" id="M1D8Y4"/>
<evidence type="ECO:0000313" key="2">
    <source>
        <dbReference type="Proteomes" id="UP000011115"/>
    </source>
</evidence>
<dbReference type="Proteomes" id="UP000011115">
    <property type="component" value="Unassembled WGS sequence"/>
</dbReference>